<dbReference type="RefSeq" id="WP_309971735.1">
    <property type="nucleotide sequence ID" value="NZ_JAVDWH010000001.1"/>
</dbReference>
<feature type="signal peptide" evidence="2">
    <location>
        <begin position="1"/>
        <end position="22"/>
    </location>
</feature>
<evidence type="ECO:0000313" key="4">
    <source>
        <dbReference type="EMBL" id="MDR7087719.1"/>
    </source>
</evidence>
<feature type="region of interest" description="Disordered" evidence="1">
    <location>
        <begin position="22"/>
        <end position="55"/>
    </location>
</feature>
<organism evidence="4 5">
    <name type="scientific">Aeromicrobium panaciterrae</name>
    <dbReference type="NCBI Taxonomy" id="363861"/>
    <lineage>
        <taxon>Bacteria</taxon>
        <taxon>Bacillati</taxon>
        <taxon>Actinomycetota</taxon>
        <taxon>Actinomycetes</taxon>
        <taxon>Propionibacteriales</taxon>
        <taxon>Nocardioidaceae</taxon>
        <taxon>Aeromicrobium</taxon>
    </lineage>
</organism>
<evidence type="ECO:0000256" key="1">
    <source>
        <dbReference type="SAM" id="MobiDB-lite"/>
    </source>
</evidence>
<evidence type="ECO:0000256" key="2">
    <source>
        <dbReference type="SAM" id="SignalP"/>
    </source>
</evidence>
<proteinExistence type="predicted"/>
<accession>A0ABU1URB3</accession>
<feature type="domain" description="AMIN-like" evidence="3">
    <location>
        <begin position="61"/>
        <end position="188"/>
    </location>
</feature>
<keyword evidence="5" id="KW-1185">Reference proteome</keyword>
<evidence type="ECO:0000259" key="3">
    <source>
        <dbReference type="Pfam" id="PF24837"/>
    </source>
</evidence>
<dbReference type="Pfam" id="PF24837">
    <property type="entry name" value="AMIN-like"/>
    <property type="match status" value="1"/>
</dbReference>
<dbReference type="PROSITE" id="PS51257">
    <property type="entry name" value="PROKAR_LIPOPROTEIN"/>
    <property type="match status" value="1"/>
</dbReference>
<protein>
    <recommendedName>
        <fullName evidence="3">AMIN-like domain-containing protein</fullName>
    </recommendedName>
</protein>
<keyword evidence="2" id="KW-0732">Signal</keyword>
<dbReference type="Proteomes" id="UP001257739">
    <property type="component" value="Unassembled WGS sequence"/>
</dbReference>
<gene>
    <name evidence="4" type="ORF">J2X11_002558</name>
</gene>
<feature type="compositionally biased region" description="Low complexity" evidence="1">
    <location>
        <begin position="27"/>
        <end position="45"/>
    </location>
</feature>
<comment type="caution">
    <text evidence="4">The sequence shown here is derived from an EMBL/GenBank/DDBJ whole genome shotgun (WGS) entry which is preliminary data.</text>
</comment>
<name>A0ABU1URB3_9ACTN</name>
<reference evidence="4 5" key="1">
    <citation type="submission" date="2023-07" db="EMBL/GenBank/DDBJ databases">
        <title>Sorghum-associated microbial communities from plants grown in Nebraska, USA.</title>
        <authorList>
            <person name="Schachtman D."/>
        </authorList>
    </citation>
    <scope>NUCLEOTIDE SEQUENCE [LARGE SCALE GENOMIC DNA]</scope>
    <source>
        <strain evidence="4 5">BE248</strain>
    </source>
</reference>
<evidence type="ECO:0000313" key="5">
    <source>
        <dbReference type="Proteomes" id="UP001257739"/>
    </source>
</evidence>
<dbReference type="InterPro" id="IPR056303">
    <property type="entry name" value="AMIN-like"/>
</dbReference>
<sequence>MKNSLRLATAAIAMAALLSACGDDAPSEPTETTSAPTPSATETPSDFSTDDVSEESEDFGQLVAVRVGAHPGFDRVVLEFSESVPGYTVKYVELPVLADGSGEPIDLPDAETAVQIVLTPSSGFDMEAGEETYTGPNTVTNDKTSEITGVVSAGDFEAVLSWAVGLRNEVPFKVTTLDNPARLVVDFQTD</sequence>
<dbReference type="EMBL" id="JAVDWH010000001">
    <property type="protein sequence ID" value="MDR7087719.1"/>
    <property type="molecule type" value="Genomic_DNA"/>
</dbReference>
<feature type="chain" id="PRO_5046943477" description="AMIN-like domain-containing protein" evidence="2">
    <location>
        <begin position="23"/>
        <end position="190"/>
    </location>
</feature>